<dbReference type="EMBL" id="CADEAL010002035">
    <property type="protein sequence ID" value="CAB1437485.1"/>
    <property type="molecule type" value="Genomic_DNA"/>
</dbReference>
<feature type="compositionally biased region" description="Basic and acidic residues" evidence="1">
    <location>
        <begin position="81"/>
        <end position="90"/>
    </location>
</feature>
<organism evidence="2 3">
    <name type="scientific">Pleuronectes platessa</name>
    <name type="common">European plaice</name>
    <dbReference type="NCBI Taxonomy" id="8262"/>
    <lineage>
        <taxon>Eukaryota</taxon>
        <taxon>Metazoa</taxon>
        <taxon>Chordata</taxon>
        <taxon>Craniata</taxon>
        <taxon>Vertebrata</taxon>
        <taxon>Euteleostomi</taxon>
        <taxon>Actinopterygii</taxon>
        <taxon>Neopterygii</taxon>
        <taxon>Teleostei</taxon>
        <taxon>Neoteleostei</taxon>
        <taxon>Acanthomorphata</taxon>
        <taxon>Carangaria</taxon>
        <taxon>Pleuronectiformes</taxon>
        <taxon>Pleuronectoidei</taxon>
        <taxon>Pleuronectidae</taxon>
        <taxon>Pleuronectes</taxon>
    </lineage>
</organism>
<dbReference type="Proteomes" id="UP001153269">
    <property type="component" value="Unassembled WGS sequence"/>
</dbReference>
<gene>
    <name evidence="2" type="ORF">PLEPLA_LOCUS25455</name>
</gene>
<feature type="region of interest" description="Disordered" evidence="1">
    <location>
        <begin position="37"/>
        <end position="103"/>
    </location>
</feature>
<evidence type="ECO:0000313" key="2">
    <source>
        <dbReference type="EMBL" id="CAB1437485.1"/>
    </source>
</evidence>
<evidence type="ECO:0000313" key="3">
    <source>
        <dbReference type="Proteomes" id="UP001153269"/>
    </source>
</evidence>
<keyword evidence="3" id="KW-1185">Reference proteome</keyword>
<evidence type="ECO:0000256" key="1">
    <source>
        <dbReference type="SAM" id="MobiDB-lite"/>
    </source>
</evidence>
<dbReference type="AlphaFoldDB" id="A0A9N7UVH7"/>
<reference evidence="2" key="1">
    <citation type="submission" date="2020-03" db="EMBL/GenBank/DDBJ databases">
        <authorList>
            <person name="Weist P."/>
        </authorList>
    </citation>
    <scope>NUCLEOTIDE SEQUENCE</scope>
</reference>
<comment type="caution">
    <text evidence="2">The sequence shown here is derived from an EMBL/GenBank/DDBJ whole genome shotgun (WGS) entry which is preliminary data.</text>
</comment>
<sequence>MPERQCPLLLRPQRASADRLVGDKSNSVTLVAGALLSDGQRASPSSRCQHYLGAPAPKNPISSAELRGEREGAEEEEEEKEVEKRMDRFDLGQQGSAERSRDH</sequence>
<accession>A0A9N7UVH7</accession>
<protein>
    <submittedName>
        <fullName evidence="2">Uncharacterized protein</fullName>
    </submittedName>
</protein>
<proteinExistence type="predicted"/>
<name>A0A9N7UVH7_PLEPL</name>